<feature type="transmembrane region" description="Helical" evidence="7">
    <location>
        <begin position="61"/>
        <end position="82"/>
    </location>
</feature>
<reference evidence="9 10" key="1">
    <citation type="submission" date="2024-03" db="EMBL/GenBank/DDBJ databases">
        <title>A high-quality draft genome sequence of Diaporthe vaccinii, a causative agent of upright dieback and viscid rot disease in cranberry plants.</title>
        <authorList>
            <person name="Sarrasin M."/>
            <person name="Lang B.F."/>
            <person name="Burger G."/>
        </authorList>
    </citation>
    <scope>NUCLEOTIDE SEQUENCE [LARGE SCALE GENOMIC DNA]</scope>
    <source>
        <strain evidence="9 10">IS7</strain>
    </source>
</reference>
<accession>A0ABR4FCU5</accession>
<dbReference type="InterPro" id="IPR050930">
    <property type="entry name" value="MFS_Vesicular_Transporter"/>
</dbReference>
<evidence type="ECO:0000256" key="1">
    <source>
        <dbReference type="ARBA" id="ARBA00004141"/>
    </source>
</evidence>
<dbReference type="InterPro" id="IPR020846">
    <property type="entry name" value="MFS_dom"/>
</dbReference>
<proteinExistence type="inferred from homology"/>
<feature type="transmembrane region" description="Helical" evidence="7">
    <location>
        <begin position="35"/>
        <end position="54"/>
    </location>
</feature>
<dbReference type="Pfam" id="PF07690">
    <property type="entry name" value="MFS_1"/>
    <property type="match status" value="1"/>
</dbReference>
<dbReference type="PROSITE" id="PS50850">
    <property type="entry name" value="MFS"/>
    <property type="match status" value="1"/>
</dbReference>
<sequence>MQRWVSILLAVYGAAVLVASPFTGWLADHTSSRRLPFLIGLFALAASTAILTAATHIGMFIAGRICQGLSAAVVWSVGLALLVDTVDQEETGQMLGTTGISMGLGLLLAPLLGGIVFSRAGYYAVFGMCFGLLAVDIVL</sequence>
<feature type="domain" description="Major facilitator superfamily (MFS) profile" evidence="8">
    <location>
        <begin position="1"/>
        <end position="139"/>
    </location>
</feature>
<evidence type="ECO:0000313" key="9">
    <source>
        <dbReference type="EMBL" id="KAL2292506.1"/>
    </source>
</evidence>
<name>A0ABR4FCU5_9PEZI</name>
<dbReference type="PRINTS" id="PR01035">
    <property type="entry name" value="TCRTETA"/>
</dbReference>
<evidence type="ECO:0000313" key="10">
    <source>
        <dbReference type="Proteomes" id="UP001600888"/>
    </source>
</evidence>
<keyword evidence="5 7" id="KW-1133">Transmembrane helix</keyword>
<dbReference type="Gene3D" id="1.20.1250.20">
    <property type="entry name" value="MFS general substrate transporter like domains"/>
    <property type="match status" value="1"/>
</dbReference>
<keyword evidence="10" id="KW-1185">Reference proteome</keyword>
<dbReference type="InterPro" id="IPR036259">
    <property type="entry name" value="MFS_trans_sf"/>
</dbReference>
<comment type="similarity">
    <text evidence="2">Belongs to the major facilitator superfamily. Vesicular transporter family.</text>
</comment>
<evidence type="ECO:0000256" key="6">
    <source>
        <dbReference type="ARBA" id="ARBA00023136"/>
    </source>
</evidence>
<evidence type="ECO:0000256" key="2">
    <source>
        <dbReference type="ARBA" id="ARBA00006829"/>
    </source>
</evidence>
<dbReference type="Proteomes" id="UP001600888">
    <property type="component" value="Unassembled WGS sequence"/>
</dbReference>
<evidence type="ECO:0000256" key="3">
    <source>
        <dbReference type="ARBA" id="ARBA00022448"/>
    </source>
</evidence>
<dbReference type="PANTHER" id="PTHR23506:SF23">
    <property type="entry name" value="GH10249P"/>
    <property type="match status" value="1"/>
</dbReference>
<keyword evidence="3" id="KW-0813">Transport</keyword>
<keyword evidence="4 7" id="KW-0812">Transmembrane</keyword>
<evidence type="ECO:0000256" key="7">
    <source>
        <dbReference type="SAM" id="Phobius"/>
    </source>
</evidence>
<dbReference type="SUPFAM" id="SSF103473">
    <property type="entry name" value="MFS general substrate transporter"/>
    <property type="match status" value="1"/>
</dbReference>
<dbReference type="PANTHER" id="PTHR23506">
    <property type="entry name" value="GH10249P"/>
    <property type="match status" value="1"/>
</dbReference>
<comment type="caution">
    <text evidence="9">The sequence shown here is derived from an EMBL/GenBank/DDBJ whole genome shotgun (WGS) entry which is preliminary data.</text>
</comment>
<evidence type="ECO:0000256" key="5">
    <source>
        <dbReference type="ARBA" id="ARBA00022989"/>
    </source>
</evidence>
<protein>
    <recommendedName>
        <fullName evidence="8">Major facilitator superfamily (MFS) profile domain-containing protein</fullName>
    </recommendedName>
</protein>
<dbReference type="InterPro" id="IPR001958">
    <property type="entry name" value="Tet-R_TetA/multi-R_MdtG-like"/>
</dbReference>
<dbReference type="EMBL" id="JBAWTH010000003">
    <property type="protein sequence ID" value="KAL2292506.1"/>
    <property type="molecule type" value="Genomic_DNA"/>
</dbReference>
<comment type="subcellular location">
    <subcellularLocation>
        <location evidence="1">Membrane</location>
        <topology evidence="1">Multi-pass membrane protein</topology>
    </subcellularLocation>
</comment>
<feature type="transmembrane region" description="Helical" evidence="7">
    <location>
        <begin position="120"/>
        <end position="138"/>
    </location>
</feature>
<organism evidence="9 10">
    <name type="scientific">Diaporthe vaccinii</name>
    <dbReference type="NCBI Taxonomy" id="105482"/>
    <lineage>
        <taxon>Eukaryota</taxon>
        <taxon>Fungi</taxon>
        <taxon>Dikarya</taxon>
        <taxon>Ascomycota</taxon>
        <taxon>Pezizomycotina</taxon>
        <taxon>Sordariomycetes</taxon>
        <taxon>Sordariomycetidae</taxon>
        <taxon>Diaporthales</taxon>
        <taxon>Diaporthaceae</taxon>
        <taxon>Diaporthe</taxon>
        <taxon>Diaporthe eres species complex</taxon>
    </lineage>
</organism>
<evidence type="ECO:0000256" key="4">
    <source>
        <dbReference type="ARBA" id="ARBA00022692"/>
    </source>
</evidence>
<evidence type="ECO:0000259" key="8">
    <source>
        <dbReference type="PROSITE" id="PS50850"/>
    </source>
</evidence>
<gene>
    <name evidence="9" type="ORF">FJTKL_09469</name>
</gene>
<dbReference type="InterPro" id="IPR011701">
    <property type="entry name" value="MFS"/>
</dbReference>
<keyword evidence="6 7" id="KW-0472">Membrane</keyword>
<feature type="transmembrane region" description="Helical" evidence="7">
    <location>
        <begin position="94"/>
        <end position="113"/>
    </location>
</feature>